<dbReference type="GO" id="GO:0031491">
    <property type="term" value="F:nucleosome binding"/>
    <property type="evidence" value="ECO:0007669"/>
    <property type="project" value="TreeGrafter"/>
</dbReference>
<comment type="subcellular location">
    <subcellularLocation>
        <location evidence="1">Nucleus</location>
    </subcellularLocation>
</comment>
<dbReference type="InterPro" id="IPR041384">
    <property type="entry name" value="DNTTIP1_dimer"/>
</dbReference>
<dbReference type="PANTHER" id="PTHR23399:SF2">
    <property type="entry name" value="DEOXYNUCLEOTIDYLTRANSFERASE TERMINAL-INTERACTING PROTEIN 1"/>
    <property type="match status" value="1"/>
</dbReference>
<feature type="compositionally biased region" description="Polar residues" evidence="4">
    <location>
        <begin position="142"/>
        <end position="151"/>
    </location>
</feature>
<feature type="region of interest" description="Disordered" evidence="4">
    <location>
        <begin position="142"/>
        <end position="185"/>
    </location>
</feature>
<evidence type="ECO:0000256" key="4">
    <source>
        <dbReference type="SAM" id="MobiDB-lite"/>
    </source>
</evidence>
<keyword evidence="2" id="KW-0238">DNA-binding</keyword>
<comment type="caution">
    <text evidence="7">The sequence shown here is derived from an EMBL/GenBank/DDBJ whole genome shotgun (WGS) entry which is preliminary data.</text>
</comment>
<dbReference type="InterPro" id="IPR049121">
    <property type="entry name" value="TdIF1_C"/>
</dbReference>
<evidence type="ECO:0008006" key="9">
    <source>
        <dbReference type="Google" id="ProtNLM"/>
    </source>
</evidence>
<dbReference type="Pfam" id="PF21229">
    <property type="entry name" value="TdIF1_2nd"/>
    <property type="match status" value="1"/>
</dbReference>
<evidence type="ECO:0000256" key="2">
    <source>
        <dbReference type="ARBA" id="ARBA00023125"/>
    </source>
</evidence>
<accession>A0A8S1EL79</accession>
<dbReference type="GO" id="GO:0005634">
    <property type="term" value="C:nucleus"/>
    <property type="evidence" value="ECO:0007669"/>
    <property type="project" value="UniProtKB-SubCell"/>
</dbReference>
<feature type="domain" description="TdIF1 C-terminal" evidence="6">
    <location>
        <begin position="212"/>
        <end position="283"/>
    </location>
</feature>
<organism evidence="7 8">
    <name type="scientific">Caenorhabditis bovis</name>
    <dbReference type="NCBI Taxonomy" id="2654633"/>
    <lineage>
        <taxon>Eukaryota</taxon>
        <taxon>Metazoa</taxon>
        <taxon>Ecdysozoa</taxon>
        <taxon>Nematoda</taxon>
        <taxon>Chromadorea</taxon>
        <taxon>Rhabditida</taxon>
        <taxon>Rhabditina</taxon>
        <taxon>Rhabditomorpha</taxon>
        <taxon>Rhabditoidea</taxon>
        <taxon>Rhabditidae</taxon>
        <taxon>Peloderinae</taxon>
        <taxon>Caenorhabditis</taxon>
    </lineage>
</organism>
<gene>
    <name evidence="7" type="ORF">CBOVIS_LOCUS4288</name>
</gene>
<dbReference type="OrthoDB" id="5860246at2759"/>
<name>A0A8S1EL79_9PELO</name>
<evidence type="ECO:0000256" key="1">
    <source>
        <dbReference type="ARBA" id="ARBA00004123"/>
    </source>
</evidence>
<evidence type="ECO:0000313" key="7">
    <source>
        <dbReference type="EMBL" id="CAB3401557.1"/>
    </source>
</evidence>
<reference evidence="7 8" key="1">
    <citation type="submission" date="2020-04" db="EMBL/GenBank/DDBJ databases">
        <authorList>
            <person name="Laetsch R D."/>
            <person name="Stevens L."/>
            <person name="Kumar S."/>
            <person name="Blaxter L. M."/>
        </authorList>
    </citation>
    <scope>NUCLEOTIDE SEQUENCE [LARGE SCALE GENOMIC DNA]</scope>
</reference>
<evidence type="ECO:0000259" key="6">
    <source>
        <dbReference type="Pfam" id="PF21229"/>
    </source>
</evidence>
<feature type="domain" description="DNTTIP1 dimerisation" evidence="5">
    <location>
        <begin position="61"/>
        <end position="125"/>
    </location>
</feature>
<keyword evidence="8" id="KW-1185">Reference proteome</keyword>
<proteinExistence type="predicted"/>
<evidence type="ECO:0000313" key="8">
    <source>
        <dbReference type="Proteomes" id="UP000494206"/>
    </source>
</evidence>
<dbReference type="InterPro" id="IPR026064">
    <property type="entry name" value="TdIF1"/>
</dbReference>
<dbReference type="Proteomes" id="UP000494206">
    <property type="component" value="Unassembled WGS sequence"/>
</dbReference>
<dbReference type="EMBL" id="CADEPM010000003">
    <property type="protein sequence ID" value="CAB3401557.1"/>
    <property type="molecule type" value="Genomic_DNA"/>
</dbReference>
<dbReference type="Pfam" id="PF18192">
    <property type="entry name" value="DNTTIP1_dimer"/>
    <property type="match status" value="1"/>
</dbReference>
<protein>
    <recommendedName>
        <fullName evidence="9">DNTTIP1 dimerisation domain-containing protein</fullName>
    </recommendedName>
</protein>
<evidence type="ECO:0000256" key="3">
    <source>
        <dbReference type="ARBA" id="ARBA00023242"/>
    </source>
</evidence>
<sequence>MFERMTGNGNGNKMNMRISILEDLLSREMETSSDGTSARVNSLKQVIKRNKTDMANDAQTSLDLMRRIFQTEMTREIHQIMDRHTRTTLLPAIENLRRNGHVVDESVINGLYVSILENAKKPFLNLDSEPVINNNSNETFVDFRNGNNHQENNLKRGYESDGSDVSAISHNSEAKRRRGRPRKDEEAYRLEMAPPTMNDVLRWNPERIDFATRFITASKVAALLNLPVSILFNKFPRIFRYSCDEDDKNALHEENRLLRAPGRCYLLNAEDAKQLVSPTAMQEIMANSFNINEPLLSKIRQKALPTFEKYKACIPNYM</sequence>
<evidence type="ECO:0000259" key="5">
    <source>
        <dbReference type="Pfam" id="PF18192"/>
    </source>
</evidence>
<dbReference type="AlphaFoldDB" id="A0A8S1EL79"/>
<keyword evidence="3" id="KW-0539">Nucleus</keyword>
<dbReference type="PANTHER" id="PTHR23399">
    <property type="entry name" value="DEOXYNUCLEOTIDYLTRANSFERASE TERMINAL-INTERACTING PROTEIN 1"/>
    <property type="match status" value="1"/>
</dbReference>
<dbReference type="GO" id="GO:0003677">
    <property type="term" value="F:DNA binding"/>
    <property type="evidence" value="ECO:0007669"/>
    <property type="project" value="UniProtKB-KW"/>
</dbReference>